<sequence length="1124" mass="128692">MSQHGAMIKASKKRFEESFSASSKSYNETQFTSVKKKLKIKDYDLKKYTTGNIIQVDLFNFMVYTRGKFNFDSNLNMILGANGSGKSSVLCAINIVLCGALSNIGRASEMENFIKKDCDVGAITILLKSNYQTLQKNFKDYELQSMNITPQDETISITRKMFRYSENRSRKHEYLVNNAKISNDTIIKLIVDAFNIQLDNLTQFLSQERAREFAALNPNQLLATTLKSIDINLYNEWKNLGSLEKERDEIKRLLKQKQDDLNEAREMERMLLERVRNNEAYTNLEDNIALHKDLLVFYKFKDLKRGLQSAENEYLKAKELYEESNATLKKFANSDKVYKNISEKLKNEISHLKQNASKVCQTDNNIKVVQEHAQSAQRAIASLHQLSNAKKKLEVERSKYVAAFENAKSQYENFNISSEEEAKTWKQQRIDVNNEKREFQQNNDEVNASIKSLKRKVFTHTQSITKIQNELTGKDVLLRLNEDDRNRFRNALDAAKKNNISDKVYPPAVCVLNVIDDAYADLMNTIISKNTAIALTYTDESAVKAIGKYVTSNLGLNSFVLSNSPLSAPPLSTSELKNLGFDGYAADFLEGDENVRKMVIEKNKLHLTPVKMTELDQNMLEKIKNLTDNSGRLLFSQILAGNSSYRFIKSKYDGQVTVSTSSIVRGQYFRKNDNNNMPEEYKQRLSEKINSLHNEITQTENEIADKTKQYDKASIKIHDLRVKIDSLTENIRNYERQYKTYRGLRDQMNRYKKNIEDCDENIKRVSSKSSSSVKAKYLNNIVTCNVNQAVAMFKPISSSIRDGKDSYFNMMKKSLILQGVDNEELLTKNDLTGIENENEKLKNDYYNKKSYLESLQEEEDVTRLEKKIAQFSKTRITEIKQVARSIEGCNATKIIDIIKTMNSEIMGMDFDSSSVHQLEQKQQEIAEIVEVLPVMTEKYEKIDSDFVIRDTSLRSRLITSVDGISDKFEQLFKNVGCKGKVVLSQLDRPYKLWELEIQVAFRLDAPMQTLSGKTHSGGEQSVSTVTYLISLQRYSKAPFVVIDEINQGMDANNERKIHEILVRETCSPEANEGSQYILITPKLLTNLYYAHGMQCNIIFAGLGMPNIEKDPALLNLGSATLYDL</sequence>
<evidence type="ECO:0000256" key="4">
    <source>
        <dbReference type="SAM" id="Coils"/>
    </source>
</evidence>
<keyword evidence="7" id="KW-1185">Reference proteome</keyword>
<dbReference type="VEuPathDB" id="FungiDB:HGUI_01296"/>
<feature type="domain" description="RecF/RecN/SMC N-terminal" evidence="5">
    <location>
        <begin position="54"/>
        <end position="1080"/>
    </location>
</feature>
<organism evidence="6 7">
    <name type="scientific">Hanseniaspora guilliermondii</name>
    <dbReference type="NCBI Taxonomy" id="56406"/>
    <lineage>
        <taxon>Eukaryota</taxon>
        <taxon>Fungi</taxon>
        <taxon>Dikarya</taxon>
        <taxon>Ascomycota</taxon>
        <taxon>Saccharomycotina</taxon>
        <taxon>Saccharomycetes</taxon>
        <taxon>Saccharomycodales</taxon>
        <taxon>Saccharomycodaceae</taxon>
        <taxon>Hanseniaspora</taxon>
    </lineage>
</organism>
<name>A0A1L0AYD4_9ASCO</name>
<dbReference type="InterPro" id="IPR003395">
    <property type="entry name" value="RecF/RecN/SMC_N"/>
</dbReference>
<proteinExistence type="inferred from homology"/>
<comment type="similarity">
    <text evidence="1">Belongs to the SMC family. SMC5 subfamily.</text>
</comment>
<keyword evidence="3 4" id="KW-0175">Coiled coil</keyword>
<dbReference type="Gene3D" id="1.10.287.1490">
    <property type="match status" value="1"/>
</dbReference>
<dbReference type="GO" id="GO:0005634">
    <property type="term" value="C:nucleus"/>
    <property type="evidence" value="ECO:0007669"/>
    <property type="project" value="TreeGrafter"/>
</dbReference>
<dbReference type="Pfam" id="PF02463">
    <property type="entry name" value="SMC_N"/>
    <property type="match status" value="1"/>
</dbReference>
<protein>
    <recommendedName>
        <fullName evidence="2">Structural maintenance of chromosomes protein 5</fullName>
    </recommendedName>
</protein>
<dbReference type="OrthoDB" id="10254973at2759"/>
<dbReference type="AlphaFoldDB" id="A0A1L0AYD4"/>
<dbReference type="GO" id="GO:0000724">
    <property type="term" value="P:double-strand break repair via homologous recombination"/>
    <property type="evidence" value="ECO:0007669"/>
    <property type="project" value="TreeGrafter"/>
</dbReference>
<dbReference type="GO" id="GO:0003697">
    <property type="term" value="F:single-stranded DNA binding"/>
    <property type="evidence" value="ECO:0007669"/>
    <property type="project" value="TreeGrafter"/>
</dbReference>
<evidence type="ECO:0000259" key="5">
    <source>
        <dbReference type="Pfam" id="PF02463"/>
    </source>
</evidence>
<dbReference type="SUPFAM" id="SSF52540">
    <property type="entry name" value="P-loop containing nucleoside triphosphate hydrolases"/>
    <property type="match status" value="1"/>
</dbReference>
<feature type="coiled-coil region" evidence="4">
    <location>
        <begin position="376"/>
        <end position="456"/>
    </location>
</feature>
<feature type="coiled-coil region" evidence="4">
    <location>
        <begin position="300"/>
        <end position="327"/>
    </location>
</feature>
<dbReference type="PANTHER" id="PTHR45916">
    <property type="entry name" value="STRUCTURAL MAINTENANCE OF CHROMOSOMES PROTEIN 5"/>
    <property type="match status" value="1"/>
</dbReference>
<dbReference type="GO" id="GO:0030915">
    <property type="term" value="C:Smc5-Smc6 complex"/>
    <property type="evidence" value="ECO:0007669"/>
    <property type="project" value="TreeGrafter"/>
</dbReference>
<feature type="coiled-coil region" evidence="4">
    <location>
        <begin position="682"/>
        <end position="768"/>
    </location>
</feature>
<feature type="coiled-coil region" evidence="4">
    <location>
        <begin position="240"/>
        <end position="274"/>
    </location>
</feature>
<dbReference type="Proteomes" id="UP000183365">
    <property type="component" value="Unassembled WGS sequence"/>
</dbReference>
<gene>
    <name evidence="6" type="ORF">HGUI_01296</name>
</gene>
<dbReference type="InterPro" id="IPR027417">
    <property type="entry name" value="P-loop_NTPase"/>
</dbReference>
<dbReference type="EMBL" id="FQNF01000017">
    <property type="protein sequence ID" value="SGZ39096.1"/>
    <property type="molecule type" value="Genomic_DNA"/>
</dbReference>
<evidence type="ECO:0000313" key="7">
    <source>
        <dbReference type="Proteomes" id="UP000183365"/>
    </source>
</evidence>
<evidence type="ECO:0000313" key="6">
    <source>
        <dbReference type="EMBL" id="SGZ39096.1"/>
    </source>
</evidence>
<reference evidence="7" key="1">
    <citation type="submission" date="2016-11" db="EMBL/GenBank/DDBJ databases">
        <authorList>
            <person name="Guldener U."/>
        </authorList>
    </citation>
    <scope>NUCLEOTIDE SEQUENCE [LARGE SCALE GENOMIC DNA]</scope>
</reference>
<accession>A0A1L0AYD4</accession>
<evidence type="ECO:0000256" key="3">
    <source>
        <dbReference type="ARBA" id="ARBA00023054"/>
    </source>
</evidence>
<dbReference type="PANTHER" id="PTHR45916:SF1">
    <property type="entry name" value="STRUCTURAL MAINTENANCE OF CHROMOSOMES PROTEIN 5"/>
    <property type="match status" value="1"/>
</dbReference>
<dbReference type="GO" id="GO:0007059">
    <property type="term" value="P:chromosome segregation"/>
    <property type="evidence" value="ECO:0007669"/>
    <property type="project" value="UniProtKB-ARBA"/>
</dbReference>
<dbReference type="Gene3D" id="3.40.50.300">
    <property type="entry name" value="P-loop containing nucleotide triphosphate hydrolases"/>
    <property type="match status" value="2"/>
</dbReference>
<evidence type="ECO:0000256" key="1">
    <source>
        <dbReference type="ARBA" id="ARBA00010171"/>
    </source>
</evidence>
<evidence type="ECO:0000256" key="2">
    <source>
        <dbReference type="ARBA" id="ARBA00018687"/>
    </source>
</evidence>